<dbReference type="SUPFAM" id="SSF52151">
    <property type="entry name" value="FabD/lysophospholipase-like"/>
    <property type="match status" value="1"/>
</dbReference>
<evidence type="ECO:0000256" key="2">
    <source>
        <dbReference type="ARBA" id="ARBA00023098"/>
    </source>
</evidence>
<evidence type="ECO:0000256" key="1">
    <source>
        <dbReference type="ARBA" id="ARBA00010240"/>
    </source>
</evidence>
<dbReference type="EMBL" id="JBHTIV010000006">
    <property type="protein sequence ID" value="MFD0932228.1"/>
    <property type="molecule type" value="Genomic_DNA"/>
</dbReference>
<dbReference type="Proteomes" id="UP001597049">
    <property type="component" value="Unassembled WGS sequence"/>
</dbReference>
<dbReference type="PANTHER" id="PTHR32176">
    <property type="entry name" value="XYLOSE ISOMERASE"/>
    <property type="match status" value="1"/>
</dbReference>
<proteinExistence type="inferred from homology"/>
<keyword evidence="2 3" id="KW-0443">Lipid metabolism</keyword>
<dbReference type="NCBIfam" id="NF041079">
    <property type="entry name" value="CBASS_lipase"/>
    <property type="match status" value="1"/>
</dbReference>
<evidence type="ECO:0000313" key="6">
    <source>
        <dbReference type="Proteomes" id="UP001597049"/>
    </source>
</evidence>
<feature type="domain" description="PNPLA" evidence="4">
    <location>
        <begin position="7"/>
        <end position="206"/>
    </location>
</feature>
<reference evidence="6" key="1">
    <citation type="journal article" date="2019" name="Int. J. Syst. Evol. Microbiol.">
        <title>The Global Catalogue of Microorganisms (GCM) 10K type strain sequencing project: providing services to taxonomists for standard genome sequencing and annotation.</title>
        <authorList>
            <consortium name="The Broad Institute Genomics Platform"/>
            <consortium name="The Broad Institute Genome Sequencing Center for Infectious Disease"/>
            <person name="Wu L."/>
            <person name="Ma J."/>
        </authorList>
    </citation>
    <scope>NUCLEOTIDE SEQUENCE [LARGE SCALE GENOMIC DNA]</scope>
    <source>
        <strain evidence="6">CCUG 56752</strain>
    </source>
</reference>
<dbReference type="Gene3D" id="3.40.1090.10">
    <property type="entry name" value="Cytosolic phospholipase A2 catalytic domain"/>
    <property type="match status" value="1"/>
</dbReference>
<sequence length="342" mass="38491">MSKVRILSIDGGGIRGILPGMIMTRLEEKLQNHSNDENTRLADYFDFFAGTSTGGILTLSYVIPDKKGRPLLTAKQSVDLYLDRGNAIFDVNLWQNVNSLFGIADEKYDEHELEKALQDTFKDCWLSDLIKPCIISAFNVTNGKPHFFKQHKSANKIFNFKVKDVARATSAAPTYFEVARVNNQLGTPYPLIDGGVFANNPTMVAYSEARNMTFEGKTTRPTAKDMMIVSVGTGSQSKSYKYEDAKNWGQLEWIKPVIDIMMSGSSISTDYHLNQIFDTLDEKDKTYYYRLEPKVITAENAMDNATPDNLQRLKDDALTYIAEPAVDAMLNEIAKRLVENDN</sequence>
<evidence type="ECO:0000259" key="4">
    <source>
        <dbReference type="PROSITE" id="PS51635"/>
    </source>
</evidence>
<keyword evidence="3" id="KW-0442">Lipid degradation</keyword>
<accession>A0ABW3GRE2</accession>
<name>A0ABW3GRE2_9FLAO</name>
<keyword evidence="6" id="KW-1185">Reference proteome</keyword>
<evidence type="ECO:0000256" key="3">
    <source>
        <dbReference type="PROSITE-ProRule" id="PRU01161"/>
    </source>
</evidence>
<feature type="short sequence motif" description="DGA/G" evidence="3">
    <location>
        <begin position="193"/>
        <end position="195"/>
    </location>
</feature>
<dbReference type="RefSeq" id="WP_379657557.1">
    <property type="nucleotide sequence ID" value="NZ_JBHTIV010000006.1"/>
</dbReference>
<dbReference type="InterPro" id="IPR002641">
    <property type="entry name" value="PNPLA_dom"/>
</dbReference>
<feature type="active site" description="Nucleophile" evidence="3">
    <location>
        <position position="52"/>
    </location>
</feature>
<dbReference type="InterPro" id="IPR016035">
    <property type="entry name" value="Acyl_Trfase/lysoPLipase"/>
</dbReference>
<dbReference type="PANTHER" id="PTHR32176:SF92">
    <property type="entry name" value="XYLOSE ISOMERASE"/>
    <property type="match status" value="1"/>
</dbReference>
<dbReference type="Pfam" id="PF01734">
    <property type="entry name" value="Patatin"/>
    <property type="match status" value="1"/>
</dbReference>
<dbReference type="PROSITE" id="PS51635">
    <property type="entry name" value="PNPLA"/>
    <property type="match status" value="1"/>
</dbReference>
<comment type="similarity">
    <text evidence="1">Belongs to the patatin family.</text>
</comment>
<protein>
    <submittedName>
        <fullName evidence="5">CBASS cGAMP-activated phospholipase</fullName>
    </submittedName>
</protein>
<evidence type="ECO:0000313" key="5">
    <source>
        <dbReference type="EMBL" id="MFD0932228.1"/>
    </source>
</evidence>
<comment type="caution">
    <text evidence="5">The sequence shown here is derived from an EMBL/GenBank/DDBJ whole genome shotgun (WGS) entry which is preliminary data.</text>
</comment>
<gene>
    <name evidence="5" type="ORF">ACFQ0R_06375</name>
</gene>
<keyword evidence="3" id="KW-0378">Hydrolase</keyword>
<feature type="active site" description="Proton acceptor" evidence="3">
    <location>
        <position position="193"/>
    </location>
</feature>
<feature type="short sequence motif" description="GXGXXG" evidence="3">
    <location>
        <begin position="11"/>
        <end position="16"/>
    </location>
</feature>
<organism evidence="5 6">
    <name type="scientific">Psychroflexus salinarum</name>
    <dbReference type="NCBI Taxonomy" id="546024"/>
    <lineage>
        <taxon>Bacteria</taxon>
        <taxon>Pseudomonadati</taxon>
        <taxon>Bacteroidota</taxon>
        <taxon>Flavobacteriia</taxon>
        <taxon>Flavobacteriales</taxon>
        <taxon>Flavobacteriaceae</taxon>
        <taxon>Psychroflexus</taxon>
    </lineage>
</organism>
<feature type="short sequence motif" description="GXSXG" evidence="3">
    <location>
        <begin position="50"/>
        <end position="54"/>
    </location>
</feature>